<reference evidence="4" key="1">
    <citation type="submission" date="2015-02" db="EMBL/GenBank/DDBJ databases">
        <authorList>
            <person name="Gon?alves P."/>
        </authorList>
    </citation>
    <scope>NUCLEOTIDE SEQUENCE [LARGE SCALE GENOMIC DNA]</scope>
</reference>
<keyword evidence="2" id="KW-0812">Transmembrane</keyword>
<feature type="compositionally biased region" description="Low complexity" evidence="1">
    <location>
        <begin position="354"/>
        <end position="374"/>
    </location>
</feature>
<keyword evidence="4" id="KW-1185">Reference proteome</keyword>
<feature type="compositionally biased region" description="Low complexity" evidence="1">
    <location>
        <begin position="442"/>
        <end position="454"/>
    </location>
</feature>
<accession>A0A0D6ETZ7</accession>
<feature type="region of interest" description="Disordered" evidence="1">
    <location>
        <begin position="152"/>
        <end position="172"/>
    </location>
</feature>
<feature type="region of interest" description="Disordered" evidence="1">
    <location>
        <begin position="222"/>
        <end position="291"/>
    </location>
</feature>
<feature type="compositionally biased region" description="Low complexity" evidence="1">
    <location>
        <begin position="157"/>
        <end position="169"/>
    </location>
</feature>
<protein>
    <submittedName>
        <fullName evidence="3">SPOSA6832_04980-mRNA-1:cds</fullName>
    </submittedName>
</protein>
<dbReference type="AlphaFoldDB" id="A0A0D6ETZ7"/>
<feature type="region of interest" description="Disordered" evidence="1">
    <location>
        <begin position="442"/>
        <end position="497"/>
    </location>
</feature>
<evidence type="ECO:0000256" key="2">
    <source>
        <dbReference type="SAM" id="Phobius"/>
    </source>
</evidence>
<feature type="compositionally biased region" description="Low complexity" evidence="1">
    <location>
        <begin position="466"/>
        <end position="486"/>
    </location>
</feature>
<feature type="region of interest" description="Disordered" evidence="1">
    <location>
        <begin position="547"/>
        <end position="617"/>
    </location>
</feature>
<feature type="non-terminal residue" evidence="3">
    <location>
        <position position="1"/>
    </location>
</feature>
<organism evidence="3 4">
    <name type="scientific">Sporidiobolus salmonicolor</name>
    <name type="common">Yeast-like fungus</name>
    <name type="synonym">Sporobolomyces salmonicolor</name>
    <dbReference type="NCBI Taxonomy" id="5005"/>
    <lineage>
        <taxon>Eukaryota</taxon>
        <taxon>Fungi</taxon>
        <taxon>Dikarya</taxon>
        <taxon>Basidiomycota</taxon>
        <taxon>Pucciniomycotina</taxon>
        <taxon>Microbotryomycetes</taxon>
        <taxon>Sporidiobolales</taxon>
        <taxon>Sporidiobolaceae</taxon>
        <taxon>Sporobolomyces</taxon>
    </lineage>
</organism>
<dbReference type="OrthoDB" id="3363836at2759"/>
<feature type="compositionally biased region" description="Basic and acidic residues" evidence="1">
    <location>
        <begin position="577"/>
        <end position="594"/>
    </location>
</feature>
<dbReference type="Proteomes" id="UP000243876">
    <property type="component" value="Unassembled WGS sequence"/>
</dbReference>
<evidence type="ECO:0000313" key="3">
    <source>
        <dbReference type="EMBL" id="CEQ43080.1"/>
    </source>
</evidence>
<evidence type="ECO:0000256" key="1">
    <source>
        <dbReference type="SAM" id="MobiDB-lite"/>
    </source>
</evidence>
<feature type="transmembrane region" description="Helical" evidence="2">
    <location>
        <begin position="175"/>
        <end position="196"/>
    </location>
</feature>
<name>A0A0D6ETZ7_SPOSA</name>
<evidence type="ECO:0000313" key="4">
    <source>
        <dbReference type="Proteomes" id="UP000243876"/>
    </source>
</evidence>
<gene>
    <name evidence="3" type="primary">SPOSA6832_04980</name>
</gene>
<proteinExistence type="predicted"/>
<dbReference type="EMBL" id="CENE01000049">
    <property type="protein sequence ID" value="CEQ43080.1"/>
    <property type="molecule type" value="Genomic_DNA"/>
</dbReference>
<feature type="region of interest" description="Disordered" evidence="1">
    <location>
        <begin position="1"/>
        <end position="30"/>
    </location>
</feature>
<feature type="region of interest" description="Disordered" evidence="1">
    <location>
        <begin position="313"/>
        <end position="389"/>
    </location>
</feature>
<sequence>MAHHPRHRRAPLSGPHRVLSPRASCSSSSDLYSYPASTDTLPVYEDITLTWDPSCVSISTSSVDLYLSVEEDSGLLAVHEWTGVDYSAGKLATQFKPTWWNASTGAGSVQAQLALVPSGSPSWDTPAPSGPMFTISYNGSYPSVTQSAISSNYTGPSVESAADSSGSSSPTGGKLGAAIGVPLIVVAIAAVGYVTWNRLRKRPDKKRFSAVVDQRMSMISQGTWQPRPSMASRPGSFHPSHRPSGSMYSTANRHSYFADPTHGAGGGHQRGSTYSGSGVGVPSPLRPPAPAEMRQIGAGERVSRVSFATAEAMPRPSFASSRHGKLRHSTILPSGDGEQPPLPYPSPTPGSGSGSPQHSPPLSRSISSIPRSPSVETSSSGRFEDCVSRSGTREELASLDSSLSLKPVALGHAHKPSATSSLRNELSSLPALAVVRDGELACSSPSASPFADPSLPLPPTSPTPSSPLASSSSASSTKSSRPKLSPIQTSSSSFLPMPRAFRSSQILSPDEALASYARDVVTPPLPMPSKGSVKSFFTKPGKMLRSLTAGSLAGRAGQGTGEAPGPTPEEEEENDEEKEKEMDEKDTERAKSPFDDPAEAYTHDDGELTAPQPVGNRLSAAPTIASAYSLAGRREVSNGATAM</sequence>
<keyword evidence="2" id="KW-1133">Transmembrane helix</keyword>
<feature type="compositionally biased region" description="Basic residues" evidence="1">
    <location>
        <begin position="1"/>
        <end position="10"/>
    </location>
</feature>
<keyword evidence="2" id="KW-0472">Membrane</keyword>
<feature type="compositionally biased region" description="Pro residues" evidence="1">
    <location>
        <begin position="455"/>
        <end position="465"/>
    </location>
</feature>